<keyword evidence="2" id="KW-1185">Reference proteome</keyword>
<reference evidence="1 2" key="1">
    <citation type="submission" date="2018-06" db="EMBL/GenBank/DDBJ databases">
        <title>Genomic Encyclopedia of Archaeal and Bacterial Type Strains, Phase II (KMG-II): from individual species to whole genera.</title>
        <authorList>
            <person name="Goeker M."/>
        </authorList>
    </citation>
    <scope>NUCLEOTIDE SEQUENCE [LARGE SCALE GENOMIC DNA]</scope>
    <source>
        <strain evidence="1 2">DSM 6779</strain>
    </source>
</reference>
<dbReference type="RefSeq" id="WP_111446198.1">
    <property type="nucleotide sequence ID" value="NZ_QKZK01000019.1"/>
</dbReference>
<evidence type="ECO:0008006" key="3">
    <source>
        <dbReference type="Google" id="ProtNLM"/>
    </source>
</evidence>
<proteinExistence type="predicted"/>
<evidence type="ECO:0000313" key="1">
    <source>
        <dbReference type="EMBL" id="PZX14517.1"/>
    </source>
</evidence>
<comment type="caution">
    <text evidence="1">The sequence shown here is derived from an EMBL/GenBank/DDBJ whole genome shotgun (WGS) entry which is preliminary data.</text>
</comment>
<accession>A0A2W7N8J9</accession>
<protein>
    <recommendedName>
        <fullName evidence="3">SpoIIAA-like protein</fullName>
    </recommendedName>
</protein>
<evidence type="ECO:0000313" key="2">
    <source>
        <dbReference type="Proteomes" id="UP000249239"/>
    </source>
</evidence>
<dbReference type="AlphaFoldDB" id="A0A2W7N8J9"/>
<organism evidence="1 2">
    <name type="scientific">Breznakibacter xylanolyticus</name>
    <dbReference type="NCBI Taxonomy" id="990"/>
    <lineage>
        <taxon>Bacteria</taxon>
        <taxon>Pseudomonadati</taxon>
        <taxon>Bacteroidota</taxon>
        <taxon>Bacteroidia</taxon>
        <taxon>Marinilabiliales</taxon>
        <taxon>Marinilabiliaceae</taxon>
        <taxon>Breznakibacter</taxon>
    </lineage>
</organism>
<dbReference type="OrthoDB" id="893334at2"/>
<gene>
    <name evidence="1" type="ORF">LX69_02341</name>
</gene>
<sequence>MNTVLNSPVVKIDYDYSRKQLVQTWTGFASSGQFREAIDATLHFSQSNPVRTIISDTLNQSVVDPADTQYAASAMPKLFQQGLKAMAFVMPKNVITQLSLKQFAEGKRSDNIKYFPSIIEARKWLESFN</sequence>
<dbReference type="EMBL" id="QKZK01000019">
    <property type="protein sequence ID" value="PZX14517.1"/>
    <property type="molecule type" value="Genomic_DNA"/>
</dbReference>
<dbReference type="Proteomes" id="UP000249239">
    <property type="component" value="Unassembled WGS sequence"/>
</dbReference>
<name>A0A2W7N8J9_9BACT</name>